<feature type="domain" description="Large ribosomal subunit protein uL24 C-terminal" evidence="6">
    <location>
        <begin position="56"/>
        <end position="119"/>
    </location>
</feature>
<sequence>MSKRFKPKYNIKKGDLVIVISGAGKPRKDDSGKYEYKPRLVKEVLVEDGKVLVEGINIKTKHTKPSAQNTKGGIVKTEAPIHISNVMLWDAKAKAPSKIKRVREEGKTLRIFKKSGEKI</sequence>
<dbReference type="InterPro" id="IPR041988">
    <property type="entry name" value="Ribosomal_uL24_KOW"/>
</dbReference>
<keyword evidence="8" id="KW-1185">Reference proteome</keyword>
<proteinExistence type="inferred from homology"/>
<dbReference type="InterPro" id="IPR057264">
    <property type="entry name" value="Ribosomal_uL24_C"/>
</dbReference>
<evidence type="ECO:0000256" key="5">
    <source>
        <dbReference type="HAMAP-Rule" id="MF_01326"/>
    </source>
</evidence>
<dbReference type="SUPFAM" id="SSF50104">
    <property type="entry name" value="Translation proteins SH3-like domain"/>
    <property type="match status" value="1"/>
</dbReference>
<dbReference type="GO" id="GO:0005840">
    <property type="term" value="C:ribosome"/>
    <property type="evidence" value="ECO:0007669"/>
    <property type="project" value="UniProtKB-KW"/>
</dbReference>
<dbReference type="PANTHER" id="PTHR12903">
    <property type="entry name" value="MITOCHONDRIAL RIBOSOMAL PROTEIN L24"/>
    <property type="match status" value="1"/>
</dbReference>
<dbReference type="GO" id="GO:0003735">
    <property type="term" value="F:structural constituent of ribosome"/>
    <property type="evidence" value="ECO:0007669"/>
    <property type="project" value="InterPro"/>
</dbReference>
<evidence type="ECO:0000256" key="2">
    <source>
        <dbReference type="ARBA" id="ARBA00022980"/>
    </source>
</evidence>
<dbReference type="HOGENOM" id="CLU_093315_2_0_10"/>
<accession>W0EWL8</accession>
<keyword evidence="5" id="KW-0699">rRNA-binding</keyword>
<name>W0EWL8_9BACT</name>
<evidence type="ECO:0000256" key="3">
    <source>
        <dbReference type="ARBA" id="ARBA00023274"/>
    </source>
</evidence>
<comment type="function">
    <text evidence="5">One of two assembly initiator proteins, it binds directly to the 5'-end of the 23S rRNA, where it nucleates assembly of the 50S subunit.</text>
</comment>
<dbReference type="HAMAP" id="MF_01326_B">
    <property type="entry name" value="Ribosomal_uL24_B"/>
    <property type="match status" value="1"/>
</dbReference>
<dbReference type="KEGG" id="nso:NIASO_08490"/>
<dbReference type="STRING" id="929713.NIASO_08490"/>
<evidence type="ECO:0000313" key="7">
    <source>
        <dbReference type="EMBL" id="AHF15185.1"/>
    </source>
</evidence>
<dbReference type="GO" id="GO:0019843">
    <property type="term" value="F:rRNA binding"/>
    <property type="evidence" value="ECO:0007669"/>
    <property type="project" value="UniProtKB-UniRule"/>
</dbReference>
<comment type="subunit">
    <text evidence="5">Part of the 50S ribosomal subunit.</text>
</comment>
<keyword evidence="5" id="KW-0694">RNA-binding</keyword>
<dbReference type="InterPro" id="IPR008991">
    <property type="entry name" value="Translation_prot_SH3-like_sf"/>
</dbReference>
<dbReference type="Proteomes" id="UP000003586">
    <property type="component" value="Chromosome"/>
</dbReference>
<dbReference type="InterPro" id="IPR014722">
    <property type="entry name" value="Rib_uL2_dom2"/>
</dbReference>
<dbReference type="EMBL" id="CP007035">
    <property type="protein sequence ID" value="AHF15185.1"/>
    <property type="molecule type" value="Genomic_DNA"/>
</dbReference>
<dbReference type="InterPro" id="IPR003256">
    <property type="entry name" value="Ribosomal_uL24"/>
</dbReference>
<evidence type="ECO:0000313" key="8">
    <source>
        <dbReference type="Proteomes" id="UP000003586"/>
    </source>
</evidence>
<dbReference type="CDD" id="cd06089">
    <property type="entry name" value="KOW_RPL26"/>
    <property type="match status" value="1"/>
</dbReference>
<dbReference type="eggNOG" id="COG0198">
    <property type="taxonomic scope" value="Bacteria"/>
</dbReference>
<organism evidence="7 8">
    <name type="scientific">Niabella soli DSM 19437</name>
    <dbReference type="NCBI Taxonomy" id="929713"/>
    <lineage>
        <taxon>Bacteria</taxon>
        <taxon>Pseudomonadati</taxon>
        <taxon>Bacteroidota</taxon>
        <taxon>Chitinophagia</taxon>
        <taxon>Chitinophagales</taxon>
        <taxon>Chitinophagaceae</taxon>
        <taxon>Niabella</taxon>
    </lineage>
</organism>
<evidence type="ECO:0000256" key="4">
    <source>
        <dbReference type="ARBA" id="ARBA00035206"/>
    </source>
</evidence>
<dbReference type="Gene3D" id="2.30.30.30">
    <property type="match status" value="1"/>
</dbReference>
<comment type="function">
    <text evidence="5">One of the proteins that surrounds the polypeptide exit tunnel on the outside of the subunit.</text>
</comment>
<keyword evidence="2 5" id="KW-0689">Ribosomal protein</keyword>
<comment type="similarity">
    <text evidence="1 5">Belongs to the universal ribosomal protein uL24 family.</text>
</comment>
<evidence type="ECO:0000259" key="6">
    <source>
        <dbReference type="Pfam" id="PF17136"/>
    </source>
</evidence>
<dbReference type="Pfam" id="PF17136">
    <property type="entry name" value="ribosomal_L24"/>
    <property type="match status" value="1"/>
</dbReference>
<reference evidence="7 8" key="1">
    <citation type="submission" date="2013-12" db="EMBL/GenBank/DDBJ databases">
        <authorList>
            <consortium name="DOE Joint Genome Institute"/>
            <person name="Eisen J."/>
            <person name="Huntemann M."/>
            <person name="Han J."/>
            <person name="Chen A."/>
            <person name="Kyrpides N."/>
            <person name="Mavromatis K."/>
            <person name="Markowitz V."/>
            <person name="Palaniappan K."/>
            <person name="Ivanova N."/>
            <person name="Schaumberg A."/>
            <person name="Pati A."/>
            <person name="Liolios K."/>
            <person name="Nordberg H.P."/>
            <person name="Cantor M.N."/>
            <person name="Hua S.X."/>
            <person name="Woyke T."/>
        </authorList>
    </citation>
    <scope>NUCLEOTIDE SEQUENCE [LARGE SCALE GENOMIC DNA]</scope>
    <source>
        <strain evidence="8">DSM 19437</strain>
    </source>
</reference>
<protein>
    <recommendedName>
        <fullName evidence="4 5">Large ribosomal subunit protein uL24</fullName>
    </recommendedName>
</protein>
<dbReference type="NCBIfam" id="TIGR01079">
    <property type="entry name" value="rplX_bact"/>
    <property type="match status" value="1"/>
</dbReference>
<dbReference type="OrthoDB" id="9807419at2"/>
<dbReference type="GO" id="GO:1990904">
    <property type="term" value="C:ribonucleoprotein complex"/>
    <property type="evidence" value="ECO:0007669"/>
    <property type="project" value="UniProtKB-KW"/>
</dbReference>
<keyword evidence="3 5" id="KW-0687">Ribonucleoprotein</keyword>
<dbReference type="AlphaFoldDB" id="W0EWL8"/>
<dbReference type="RefSeq" id="WP_008584607.1">
    <property type="nucleotide sequence ID" value="NZ_CP007035.1"/>
</dbReference>
<evidence type="ECO:0000256" key="1">
    <source>
        <dbReference type="ARBA" id="ARBA00010618"/>
    </source>
</evidence>
<gene>
    <name evidence="5" type="primary">rplX</name>
    <name evidence="7" type="ORF">NIASO_08490</name>
</gene>
<dbReference type="GO" id="GO:0006412">
    <property type="term" value="P:translation"/>
    <property type="evidence" value="ECO:0007669"/>
    <property type="project" value="UniProtKB-UniRule"/>
</dbReference>